<evidence type="ECO:0000256" key="1">
    <source>
        <dbReference type="SAM" id="MobiDB-lite"/>
    </source>
</evidence>
<dbReference type="PANTHER" id="PTHR34226">
    <property type="entry name" value="PROTEIN CBR-ABU-10"/>
    <property type="match status" value="1"/>
</dbReference>
<feature type="compositionally biased region" description="Polar residues" evidence="1">
    <location>
        <begin position="69"/>
        <end position="82"/>
    </location>
</feature>
<sequence>MRVQSLILWIFMFYQTSLVTALPVYDNGNGLEYVVLEKRNVFTDLGNKIKAAFQPVTNFFNRVSKAQKQSSLNAGTGSNPLDNVSGVKDDGKDADKTSKEFKPMFDTAADDDPPPPPVAKPKPSKSKIKSLEAEFKTSTVIPAIRPASKFIASPTDESQVKAISQPSPVHPLSSNSQSSSNTRSSSNTQVAHQTITQSITSDNQTPFIITPSSQNKFIAPQVSVSEVPQAPITSSLQHPSQSPMVNHPSQSPMVNHPSQSPMVNHPSQSPMINHPSQSPMVNHPSQSPMVNHPSQPLIVDNSSNDITSTALNHKKTNHVPQVSDKSEVMESQTTSNNIHSSSSQHSHPAPKNEPIENQSRTTHTPSINAVSKTDRDGIEELDTRKNIAVSG</sequence>
<dbReference type="EMBL" id="DS022300">
    <property type="protein sequence ID" value="OAJ36578.1"/>
    <property type="molecule type" value="Genomic_DNA"/>
</dbReference>
<feature type="signal peptide" evidence="2">
    <location>
        <begin position="1"/>
        <end position="21"/>
    </location>
</feature>
<name>A0A177W8Z8_BATDL</name>
<feature type="compositionally biased region" description="Polar residues" evidence="1">
    <location>
        <begin position="190"/>
        <end position="208"/>
    </location>
</feature>
<organism evidence="3 4">
    <name type="scientific">Batrachochytrium dendrobatidis (strain JEL423)</name>
    <dbReference type="NCBI Taxonomy" id="403673"/>
    <lineage>
        <taxon>Eukaryota</taxon>
        <taxon>Fungi</taxon>
        <taxon>Fungi incertae sedis</taxon>
        <taxon>Chytridiomycota</taxon>
        <taxon>Chytridiomycota incertae sedis</taxon>
        <taxon>Chytridiomycetes</taxon>
        <taxon>Rhizophydiales</taxon>
        <taxon>Rhizophydiales incertae sedis</taxon>
        <taxon>Batrachochytrium</taxon>
    </lineage>
</organism>
<dbReference type="STRING" id="403673.A0A177W8Z8"/>
<feature type="compositionally biased region" description="Low complexity" evidence="1">
    <location>
        <begin position="331"/>
        <end position="346"/>
    </location>
</feature>
<feature type="region of interest" description="Disordered" evidence="1">
    <location>
        <begin position="155"/>
        <end position="208"/>
    </location>
</feature>
<accession>A0A177W8Z8</accession>
<dbReference type="VEuPathDB" id="FungiDB:BDEG_20741"/>
<feature type="compositionally biased region" description="Polar residues" evidence="1">
    <location>
        <begin position="155"/>
        <end position="167"/>
    </location>
</feature>
<feature type="compositionally biased region" description="Basic and acidic residues" evidence="1">
    <location>
        <begin position="87"/>
        <end position="103"/>
    </location>
</feature>
<feature type="chain" id="PRO_5008077393" evidence="2">
    <location>
        <begin position="22"/>
        <end position="391"/>
    </location>
</feature>
<feature type="compositionally biased region" description="Basic and acidic residues" evidence="1">
    <location>
        <begin position="372"/>
        <end position="385"/>
    </location>
</feature>
<feature type="compositionally biased region" description="Polar residues" evidence="1">
    <location>
        <begin position="229"/>
        <end position="311"/>
    </location>
</feature>
<evidence type="ECO:0000313" key="3">
    <source>
        <dbReference type="EMBL" id="OAJ36578.1"/>
    </source>
</evidence>
<feature type="region of interest" description="Disordered" evidence="1">
    <location>
        <begin position="229"/>
        <end position="391"/>
    </location>
</feature>
<evidence type="ECO:0000256" key="2">
    <source>
        <dbReference type="SAM" id="SignalP"/>
    </source>
</evidence>
<evidence type="ECO:0000313" key="4">
    <source>
        <dbReference type="Proteomes" id="UP000077115"/>
    </source>
</evidence>
<dbReference type="AlphaFoldDB" id="A0A177W8Z8"/>
<keyword evidence="2" id="KW-0732">Signal</keyword>
<dbReference type="Proteomes" id="UP000077115">
    <property type="component" value="Unassembled WGS sequence"/>
</dbReference>
<feature type="compositionally biased region" description="Low complexity" evidence="1">
    <location>
        <begin position="173"/>
        <end position="189"/>
    </location>
</feature>
<protein>
    <submittedName>
        <fullName evidence="3">Uncharacterized protein</fullName>
    </submittedName>
</protein>
<reference evidence="3 4" key="1">
    <citation type="submission" date="2006-10" db="EMBL/GenBank/DDBJ databases">
        <title>The Genome Sequence of Batrachochytrium dendrobatidis JEL423.</title>
        <authorList>
            <consortium name="The Broad Institute Genome Sequencing Platform"/>
            <person name="Birren B."/>
            <person name="Lander E."/>
            <person name="Galagan J."/>
            <person name="Cuomo C."/>
            <person name="Devon K."/>
            <person name="Jaffe D."/>
            <person name="Butler J."/>
            <person name="Alvarez P."/>
            <person name="Gnerre S."/>
            <person name="Grabherr M."/>
            <person name="Kleber M."/>
            <person name="Mauceli E."/>
            <person name="Brockman W."/>
            <person name="Young S."/>
            <person name="LaButti K."/>
            <person name="Sykes S."/>
            <person name="DeCaprio D."/>
            <person name="Crawford M."/>
            <person name="Koehrsen M."/>
            <person name="Engels R."/>
            <person name="Montgomery P."/>
            <person name="Pearson M."/>
            <person name="Howarth C."/>
            <person name="Larson L."/>
            <person name="White J."/>
            <person name="O'Leary S."/>
            <person name="Kodira C."/>
            <person name="Zeng Q."/>
            <person name="Yandava C."/>
            <person name="Alvarado L."/>
            <person name="Longcore J."/>
            <person name="James T."/>
        </authorList>
    </citation>
    <scope>NUCLEOTIDE SEQUENCE [LARGE SCALE GENOMIC DNA]</scope>
    <source>
        <strain evidence="3 4">JEL423</strain>
    </source>
</reference>
<gene>
    <name evidence="3" type="ORF">BDEG_20741</name>
</gene>
<feature type="compositionally biased region" description="Polar residues" evidence="1">
    <location>
        <begin position="355"/>
        <end position="371"/>
    </location>
</feature>
<reference evidence="3 4" key="2">
    <citation type="submission" date="2016-05" db="EMBL/GenBank/DDBJ databases">
        <title>Lineage-specific infection strategies underlie the spectrum of fungal disease in amphibians.</title>
        <authorList>
            <person name="Cuomo C.A."/>
            <person name="Farrer R.A."/>
            <person name="James T."/>
            <person name="Longcore J."/>
            <person name="Birren B."/>
        </authorList>
    </citation>
    <scope>NUCLEOTIDE SEQUENCE [LARGE SCALE GENOMIC DNA]</scope>
    <source>
        <strain evidence="3 4">JEL423</strain>
    </source>
</reference>
<dbReference type="PANTHER" id="PTHR34226:SF1">
    <property type="entry name" value="PROTEIN CBR-ABU-10"/>
    <property type="match status" value="1"/>
</dbReference>
<proteinExistence type="predicted"/>
<feature type="region of interest" description="Disordered" evidence="1">
    <location>
        <begin position="69"/>
        <end position="131"/>
    </location>
</feature>